<feature type="domain" description="Methyl-accepting transducer" evidence="10">
    <location>
        <begin position="391"/>
        <end position="627"/>
    </location>
</feature>
<keyword evidence="12" id="KW-1185">Reference proteome</keyword>
<dbReference type="PANTHER" id="PTHR32089">
    <property type="entry name" value="METHYL-ACCEPTING CHEMOTAXIS PROTEIN MCPB"/>
    <property type="match status" value="1"/>
</dbReference>
<evidence type="ECO:0000256" key="8">
    <source>
        <dbReference type="PROSITE-ProRule" id="PRU00284"/>
    </source>
</evidence>
<comment type="subcellular location">
    <subcellularLocation>
        <location evidence="1">Cell membrane</location>
        <topology evidence="1">Multi-pass membrane protein</topology>
    </subcellularLocation>
</comment>
<evidence type="ECO:0000259" key="10">
    <source>
        <dbReference type="PROSITE" id="PS50111"/>
    </source>
</evidence>
<dbReference type="SMART" id="SM00283">
    <property type="entry name" value="MA"/>
    <property type="match status" value="1"/>
</dbReference>
<keyword evidence="4 9" id="KW-0812">Transmembrane</keyword>
<dbReference type="SUPFAM" id="SSF58104">
    <property type="entry name" value="Methyl-accepting chemotaxis protein (MCP) signaling domain"/>
    <property type="match status" value="1"/>
</dbReference>
<evidence type="ECO:0000256" key="7">
    <source>
        <dbReference type="ARBA" id="ARBA00023224"/>
    </source>
</evidence>
<dbReference type="Gene3D" id="1.10.287.950">
    <property type="entry name" value="Methyl-accepting chemotaxis protein"/>
    <property type="match status" value="1"/>
</dbReference>
<evidence type="ECO:0000313" key="11">
    <source>
        <dbReference type="EMBL" id="AZQ12737.1"/>
    </source>
</evidence>
<dbReference type="PANTHER" id="PTHR32089:SF112">
    <property type="entry name" value="LYSOZYME-LIKE PROTEIN-RELATED"/>
    <property type="match status" value="1"/>
</dbReference>
<dbReference type="Gene3D" id="3.30.450.20">
    <property type="entry name" value="PAS domain"/>
    <property type="match status" value="1"/>
</dbReference>
<reference evidence="12" key="1">
    <citation type="submission" date="2017-03" db="EMBL/GenBank/DDBJ databases">
        <title>Full genome sequence of a non-lethal Shewanella isolate that potentiates virulence of Vibio parahaemolyticus causing acute hepatopancreatic necrosis disease (AHPND) in shrimp.</title>
        <authorList>
            <person name="Prachumwat A."/>
            <person name="Sritunyalucksana K."/>
        </authorList>
    </citation>
    <scope>NUCLEOTIDE SEQUENCE [LARGE SCALE GENOMIC DNA]</scope>
    <source>
        <strain evidence="12">TH2012</strain>
    </source>
</reference>
<proteinExistence type="predicted"/>
<name>A0ABM7DSQ2_9GAMM</name>
<dbReference type="InterPro" id="IPR004089">
    <property type="entry name" value="MCPsignal_dom"/>
</dbReference>
<evidence type="ECO:0000256" key="9">
    <source>
        <dbReference type="SAM" id="Phobius"/>
    </source>
</evidence>
<feature type="transmembrane region" description="Helical" evidence="9">
    <location>
        <begin position="313"/>
        <end position="332"/>
    </location>
</feature>
<keyword evidence="3" id="KW-0145">Chemotaxis</keyword>
<protein>
    <submittedName>
        <fullName evidence="11">Methyl-accepting chemotaxis protein McpS</fullName>
    </submittedName>
</protein>
<dbReference type="Pfam" id="PF00015">
    <property type="entry name" value="MCPsignal"/>
    <property type="match status" value="1"/>
</dbReference>
<dbReference type="PROSITE" id="PS50111">
    <property type="entry name" value="CHEMOTAXIS_TRANSDUC_2"/>
    <property type="match status" value="1"/>
</dbReference>
<dbReference type="Pfam" id="PF02743">
    <property type="entry name" value="dCache_1"/>
    <property type="match status" value="1"/>
</dbReference>
<evidence type="ECO:0000256" key="3">
    <source>
        <dbReference type="ARBA" id="ARBA00022500"/>
    </source>
</evidence>
<sequence>MQILSFRKTLWYGLLAIGLVPLLVTGFVVQRLAESAMTEQAFNKLVAVQQLKQNQIEDYFNDTRADLAMLSTAVSDMLSYSNGATLKTTAHTHHEYFDKMAAEYGYYDVFVIDPQGTLVYTQAREADYGTNLVSGPFQDSNLASLFQRVIASQQAEMVDFAPYAPSRGEPAAFIGAPVWLNGKLVAVAALQLSIDKINHLMMQRAGMGDSGESYLVGSDYRMRSDSFLDSHGRSVRASFAGTVEANGVNTKASKTALRGSEGMEIIVDYNGNQVLSAYKPISPDLSGKIRWAMIVEIDEAEALESVVAIKNSLWIALGISVLVVLGFAVLILRSVLRPLGGEPAVMQHISERVAKGDLAIDFCKGNKTGVYLAMETMSHNLRDIVSRMVGITAQLSAASEQTRVASEETNQSLFQQQSNIERVSASIHEMSATIAEVANNARQVADSTQAAYGLSQIADQQVRSNIGTINGLASAITEATDVIRNAESQSQGISKVLEVIRGIADQTNLLALNAAIEAARAGEQGRGFAVVADEVRQLAQKTAQSTQDIEQMIELLQQGTQNAVGVMAQSTEHLKQTVSSAESTAEAIRNTHIEIESIAANAEQIATAAGQQTLAAEEISQSLAVISDSASVNAASSEQTAVASARLSELALDLKAISGSFKT</sequence>
<keyword evidence="5 9" id="KW-1133">Transmembrane helix</keyword>
<evidence type="ECO:0000256" key="1">
    <source>
        <dbReference type="ARBA" id="ARBA00004651"/>
    </source>
</evidence>
<accession>A0ABM7DSQ2</accession>
<dbReference type="EMBL" id="CP020373">
    <property type="protein sequence ID" value="AZQ12737.1"/>
    <property type="molecule type" value="Genomic_DNA"/>
</dbReference>
<dbReference type="CDD" id="cd11386">
    <property type="entry name" value="MCP_signal"/>
    <property type="match status" value="1"/>
</dbReference>
<evidence type="ECO:0000256" key="4">
    <source>
        <dbReference type="ARBA" id="ARBA00022692"/>
    </source>
</evidence>
<dbReference type="InterPro" id="IPR033479">
    <property type="entry name" value="dCache_1"/>
</dbReference>
<keyword evidence="2" id="KW-1003">Cell membrane</keyword>
<evidence type="ECO:0000256" key="5">
    <source>
        <dbReference type="ARBA" id="ARBA00022989"/>
    </source>
</evidence>
<keyword evidence="6 9" id="KW-0472">Membrane</keyword>
<keyword evidence="7 8" id="KW-0807">Transducer</keyword>
<organism evidence="11 12">
    <name type="scientific">Shewanella khirikhana</name>
    <dbReference type="NCBI Taxonomy" id="1965282"/>
    <lineage>
        <taxon>Bacteria</taxon>
        <taxon>Pseudomonadati</taxon>
        <taxon>Pseudomonadota</taxon>
        <taxon>Gammaproteobacteria</taxon>
        <taxon>Alteromonadales</taxon>
        <taxon>Shewanellaceae</taxon>
        <taxon>Shewanella</taxon>
    </lineage>
</organism>
<evidence type="ECO:0000256" key="6">
    <source>
        <dbReference type="ARBA" id="ARBA00023136"/>
    </source>
</evidence>
<evidence type="ECO:0000256" key="2">
    <source>
        <dbReference type="ARBA" id="ARBA00022475"/>
    </source>
</evidence>
<gene>
    <name evidence="11" type="primary">mcpS_4</name>
    <name evidence="11" type="ORF">STH12_03682</name>
</gene>
<feature type="transmembrane region" description="Helical" evidence="9">
    <location>
        <begin position="9"/>
        <end position="29"/>
    </location>
</feature>
<evidence type="ECO:0000313" key="12">
    <source>
        <dbReference type="Proteomes" id="UP000278437"/>
    </source>
</evidence>
<dbReference type="Proteomes" id="UP000278437">
    <property type="component" value="Chromosome"/>
</dbReference>